<evidence type="ECO:0008006" key="4">
    <source>
        <dbReference type="Google" id="ProtNLM"/>
    </source>
</evidence>
<name>A0ABR2RPQ0_9ROSI</name>
<reference evidence="2 3" key="1">
    <citation type="journal article" date="2024" name="G3 (Bethesda)">
        <title>Genome assembly of Hibiscus sabdariffa L. provides insights into metabolisms of medicinal natural products.</title>
        <authorList>
            <person name="Kim T."/>
        </authorList>
    </citation>
    <scope>NUCLEOTIDE SEQUENCE [LARGE SCALE GENOMIC DNA]</scope>
    <source>
        <strain evidence="2">TK-2024</strain>
        <tissue evidence="2">Old leaves</tissue>
    </source>
</reference>
<evidence type="ECO:0000256" key="1">
    <source>
        <dbReference type="SAM" id="SignalP"/>
    </source>
</evidence>
<dbReference type="EMBL" id="JBBPBN010000021">
    <property type="protein sequence ID" value="KAK9014840.1"/>
    <property type="molecule type" value="Genomic_DNA"/>
</dbReference>
<dbReference type="Proteomes" id="UP001396334">
    <property type="component" value="Unassembled WGS sequence"/>
</dbReference>
<evidence type="ECO:0000313" key="2">
    <source>
        <dbReference type="EMBL" id="KAK9014840.1"/>
    </source>
</evidence>
<keyword evidence="1" id="KW-0732">Signal</keyword>
<comment type="caution">
    <text evidence="2">The sequence shown here is derived from an EMBL/GenBank/DDBJ whole genome shotgun (WGS) entry which is preliminary data.</text>
</comment>
<feature type="chain" id="PRO_5045870347" description="Secreted protein" evidence="1">
    <location>
        <begin position="22"/>
        <end position="109"/>
    </location>
</feature>
<keyword evidence="3" id="KW-1185">Reference proteome</keyword>
<organism evidence="2 3">
    <name type="scientific">Hibiscus sabdariffa</name>
    <name type="common">roselle</name>
    <dbReference type="NCBI Taxonomy" id="183260"/>
    <lineage>
        <taxon>Eukaryota</taxon>
        <taxon>Viridiplantae</taxon>
        <taxon>Streptophyta</taxon>
        <taxon>Embryophyta</taxon>
        <taxon>Tracheophyta</taxon>
        <taxon>Spermatophyta</taxon>
        <taxon>Magnoliopsida</taxon>
        <taxon>eudicotyledons</taxon>
        <taxon>Gunneridae</taxon>
        <taxon>Pentapetalae</taxon>
        <taxon>rosids</taxon>
        <taxon>malvids</taxon>
        <taxon>Malvales</taxon>
        <taxon>Malvaceae</taxon>
        <taxon>Malvoideae</taxon>
        <taxon>Hibiscus</taxon>
    </lineage>
</organism>
<gene>
    <name evidence="2" type="ORF">V6N11_005978</name>
</gene>
<evidence type="ECO:0000313" key="3">
    <source>
        <dbReference type="Proteomes" id="UP001396334"/>
    </source>
</evidence>
<feature type="signal peptide" evidence="1">
    <location>
        <begin position="1"/>
        <end position="21"/>
    </location>
</feature>
<proteinExistence type="predicted"/>
<accession>A0ABR2RPQ0</accession>
<sequence length="109" mass="12033">MADTVSLCFMTFIVLIKFIACQFPMTYRDHYCLGPENETATAAYQSSLVSLLDSMSFELRTTPSTAIALMESTVSSSAEVIFIRIVFASFVWATPLDYSGKVALPINEP</sequence>
<protein>
    <recommendedName>
        <fullName evidence="4">Secreted protein</fullName>
    </recommendedName>
</protein>